<dbReference type="InterPro" id="IPR027829">
    <property type="entry name" value="DUF4625"/>
</dbReference>
<dbReference type="EMBL" id="JAENRR010000034">
    <property type="protein sequence ID" value="MBK3518438.1"/>
    <property type="molecule type" value="Genomic_DNA"/>
</dbReference>
<feature type="chain" id="PRO_5047525555" evidence="1">
    <location>
        <begin position="20"/>
        <end position="163"/>
    </location>
</feature>
<accession>A0ABS1HL97</accession>
<evidence type="ECO:0000313" key="2">
    <source>
        <dbReference type="EMBL" id="MBK3518438.1"/>
    </source>
</evidence>
<dbReference type="Gene3D" id="2.60.40.4140">
    <property type="match status" value="1"/>
</dbReference>
<proteinExistence type="predicted"/>
<organism evidence="2 3">
    <name type="scientific">Carboxylicivirga marina</name>
    <dbReference type="NCBI Taxonomy" id="2800988"/>
    <lineage>
        <taxon>Bacteria</taxon>
        <taxon>Pseudomonadati</taxon>
        <taxon>Bacteroidota</taxon>
        <taxon>Bacteroidia</taxon>
        <taxon>Marinilabiliales</taxon>
        <taxon>Marinilabiliaceae</taxon>
        <taxon>Carboxylicivirga</taxon>
    </lineage>
</organism>
<keyword evidence="3" id="KW-1185">Reference proteome</keyword>
<reference evidence="2 3" key="1">
    <citation type="submission" date="2021-01" db="EMBL/GenBank/DDBJ databases">
        <title>Carboxyliciviraga sp.nov., isolated from coastal sediments.</title>
        <authorList>
            <person name="Lu D."/>
            <person name="Zhang T."/>
        </authorList>
    </citation>
    <scope>NUCLEOTIDE SEQUENCE [LARGE SCALE GENOMIC DNA]</scope>
    <source>
        <strain evidence="2 3">N1Y132</strain>
    </source>
</reference>
<dbReference type="RefSeq" id="WP_200465665.1">
    <property type="nucleotide sequence ID" value="NZ_JAENRR010000034.1"/>
</dbReference>
<name>A0ABS1HL97_9BACT</name>
<comment type="caution">
    <text evidence="2">The sequence shown here is derived from an EMBL/GenBank/DDBJ whole genome shotgun (WGS) entry which is preliminary data.</text>
</comment>
<feature type="signal peptide" evidence="1">
    <location>
        <begin position="1"/>
        <end position="19"/>
    </location>
</feature>
<gene>
    <name evidence="2" type="ORF">JIV24_13930</name>
</gene>
<sequence length="163" mass="18616">MKIQIYLLVSLALSMVFNACETDKDIDTEKPVIDISFEGAKPINCETLYFGEAFELKMLLTDNVELGSYSVNIHHNFNQHSHSTEVTQCEFDEVKEAVNPFILTEDYTIPDNLRRYTTSDLVTIPSGNNDGLYDEGDYHFFISLTDHEGWSTQKGLSIKILHR</sequence>
<dbReference type="Proteomes" id="UP000605676">
    <property type="component" value="Unassembled WGS sequence"/>
</dbReference>
<protein>
    <submittedName>
        <fullName evidence="2">DUF4625 domain-containing protein</fullName>
    </submittedName>
</protein>
<keyword evidence="1" id="KW-0732">Signal</keyword>
<evidence type="ECO:0000313" key="3">
    <source>
        <dbReference type="Proteomes" id="UP000605676"/>
    </source>
</evidence>
<evidence type="ECO:0000256" key="1">
    <source>
        <dbReference type="SAM" id="SignalP"/>
    </source>
</evidence>
<dbReference type="Pfam" id="PF15418">
    <property type="entry name" value="DUF4625"/>
    <property type="match status" value="1"/>
</dbReference>